<dbReference type="PANTHER" id="PTHR16027:SF6">
    <property type="entry name" value="DILUTE DOMAIN-CONTAINING PROTEIN"/>
    <property type="match status" value="1"/>
</dbReference>
<dbReference type="Proteomes" id="UP000001429">
    <property type="component" value="Chromosome 1"/>
</dbReference>
<dbReference type="Pfam" id="PF01843">
    <property type="entry name" value="DIL"/>
    <property type="match status" value="1"/>
</dbReference>
<dbReference type="InterPro" id="IPR002710">
    <property type="entry name" value="Dilute_dom"/>
</dbReference>
<accession>C4YEF3</accession>
<evidence type="ECO:0000256" key="1">
    <source>
        <dbReference type="SAM" id="MobiDB-lite"/>
    </source>
</evidence>
<dbReference type="Gene3D" id="1.25.40.20">
    <property type="entry name" value="Ankyrin repeat-containing domain"/>
    <property type="match status" value="1"/>
</dbReference>
<dbReference type="PANTHER" id="PTHR16027">
    <property type="entry name" value="DILUTE DOMAIN-CONTAINING PROTEIN YPR089W"/>
    <property type="match status" value="1"/>
</dbReference>
<gene>
    <name evidence="3" type="ORF">CAWG_00910</name>
</gene>
<dbReference type="InterPro" id="IPR036770">
    <property type="entry name" value="Ankyrin_rpt-contain_sf"/>
</dbReference>
<dbReference type="Pfam" id="PF12796">
    <property type="entry name" value="Ank_2"/>
    <property type="match status" value="1"/>
</dbReference>
<dbReference type="EMBL" id="CH672346">
    <property type="protein sequence ID" value="EEQ42689.1"/>
    <property type="molecule type" value="Genomic_DNA"/>
</dbReference>
<dbReference type="PROSITE" id="PS51126">
    <property type="entry name" value="DILUTE"/>
    <property type="match status" value="1"/>
</dbReference>
<feature type="region of interest" description="Disordered" evidence="1">
    <location>
        <begin position="838"/>
        <end position="857"/>
    </location>
</feature>
<feature type="region of interest" description="Disordered" evidence="1">
    <location>
        <begin position="770"/>
        <end position="825"/>
    </location>
</feature>
<feature type="domain" description="Dilute" evidence="2">
    <location>
        <begin position="374"/>
        <end position="684"/>
    </location>
</feature>
<dbReference type="VEuPathDB" id="FungiDB:CAWG_00910"/>
<organism evidence="3 4">
    <name type="scientific">Candida albicans (strain WO-1)</name>
    <name type="common">Yeast</name>
    <dbReference type="NCBI Taxonomy" id="294748"/>
    <lineage>
        <taxon>Eukaryota</taxon>
        <taxon>Fungi</taxon>
        <taxon>Dikarya</taxon>
        <taxon>Ascomycota</taxon>
        <taxon>Saccharomycotina</taxon>
        <taxon>Pichiomycetes</taxon>
        <taxon>Debaryomycetaceae</taxon>
        <taxon>Candida/Lodderomyces clade</taxon>
        <taxon>Candida</taxon>
    </lineage>
</organism>
<name>C4YEF3_CANAW</name>
<evidence type="ECO:0000313" key="4">
    <source>
        <dbReference type="Proteomes" id="UP000001429"/>
    </source>
</evidence>
<dbReference type="InterPro" id="IPR037986">
    <property type="entry name" value="Myo5p-like_CBD_DIL"/>
</dbReference>
<evidence type="ECO:0000313" key="3">
    <source>
        <dbReference type="EMBL" id="EEQ42689.1"/>
    </source>
</evidence>
<evidence type="ECO:0000259" key="2">
    <source>
        <dbReference type="PROSITE" id="PS51126"/>
    </source>
</evidence>
<protein>
    <recommendedName>
        <fullName evidence="2">Dilute domain-containing protein</fullName>
    </recommendedName>
</protein>
<dbReference type="SMART" id="SM01132">
    <property type="entry name" value="DIL"/>
    <property type="match status" value="1"/>
</dbReference>
<dbReference type="InterPro" id="IPR002110">
    <property type="entry name" value="Ankyrin_rpt"/>
</dbReference>
<dbReference type="SUPFAM" id="SSF48403">
    <property type="entry name" value="Ankyrin repeat"/>
    <property type="match status" value="1"/>
</dbReference>
<reference evidence="3 4" key="1">
    <citation type="journal article" date="2009" name="Nature">
        <title>Evolution of pathogenicity and sexual reproduction in eight Candida genomes.</title>
        <authorList>
            <person name="Butler G."/>
            <person name="Rasmussen M.D."/>
            <person name="Lin M.F."/>
            <person name="Santos M.A."/>
            <person name="Sakthikumar S."/>
            <person name="Munro C.A."/>
            <person name="Rheinbay E."/>
            <person name="Grabherr M."/>
            <person name="Forche A."/>
            <person name="Reedy J.L."/>
            <person name="Agrafioti I."/>
            <person name="Arnaud M.B."/>
            <person name="Bates S."/>
            <person name="Brown A.J."/>
            <person name="Brunke S."/>
            <person name="Costanzo M.C."/>
            <person name="Fitzpatrick D.A."/>
            <person name="de Groot P.W."/>
            <person name="Harris D."/>
            <person name="Hoyer L.L."/>
            <person name="Hube B."/>
            <person name="Klis F.M."/>
            <person name="Kodira C."/>
            <person name="Lennard N."/>
            <person name="Logue M.E."/>
            <person name="Martin R."/>
            <person name="Neiman A.M."/>
            <person name="Nikolaou E."/>
            <person name="Quail M.A."/>
            <person name="Quinn J."/>
            <person name="Santos M.C."/>
            <person name="Schmitzberger F.F."/>
            <person name="Sherlock G."/>
            <person name="Shah P."/>
            <person name="Silverstein K.A."/>
            <person name="Skrzypek M.S."/>
            <person name="Soll D."/>
            <person name="Staggs R."/>
            <person name="Stansfield I."/>
            <person name="Stumpf M.P."/>
            <person name="Sudbery P.E."/>
            <person name="Srikantha T."/>
            <person name="Zeng Q."/>
            <person name="Berman J."/>
            <person name="Berriman M."/>
            <person name="Heitman J."/>
            <person name="Gow N.A."/>
            <person name="Lorenz M.C."/>
            <person name="Birren B.W."/>
            <person name="Kellis M."/>
            <person name="Cuomo C.A."/>
        </authorList>
    </citation>
    <scope>NUCLEOTIDE SEQUENCE [LARGE SCALE GENOMIC DNA]</scope>
    <source>
        <strain evidence="3 4">WO-1</strain>
    </source>
</reference>
<sequence>MDAWNSATTFGADGLSGFSSQLPDILNLSDPLLAKIITSKKALQLLESNIVSGVSEDGGESNTNNENKAIIELLMSACDGDVVTLESITRSNPQIVNQLFPSDENGATALVYAVCFNNPDIVESLLENHKADPDIPDSIVNYTPIMWAVHLNYLNIVQLLLDHQADPFLSPKDDGKNASTLVFPENTEMYEYFRSHNLLKTNADNSQDIYQADSFLPQDDYEDDLSTKLKMHTITSNTIGNENEENSEPQVIGEDEEYNLAQDPILQQLPEFEYDKLLPEQYIKFTDSDIPTLLNYIFDLRSQTTYQHNTKLPAAIVFQLVRYSALKVESTELTDFLFDCFTARLRTITNTKSGAFNMAIQDDGKPANAMGAGDIVLLSYWLSSLQFLHFYFGKNSIYLKFPRFLQELINLVQSLTATLSFSINSRLNLLVDDCIINFTNLVDVSNVLYAKDWNLFKKNKSHPNTYDDIMNTLYPPTQMELMKPSPIRYLQVLGALDYVLRIHKVDNLLRSEAFSQVFYYINCTIFNRLISQSKYCSRAKAIQIRLNVSAIEDWLRSHNVKVYKPDTIGGLNKLLGNEDVKMHNLLNEDPSLKHRKNPHYLQFYYNSLYHIGKNQLQPTIELLQWLQCMTSLSDEESLINTINQFDCLNYYQLFKVANKLYKYEVNEVKLPKKLIQVIKSLMTEQGPNQIQRMFLHYMTQTTFLSKEEYIYLNPNYIFEVALANLTELINSYGAGLGGVRILRNKKYQPSLPISIMDDIDEKLTENRSWQNETYDYDNEKDGEDDDEEEEHNEGANANGDSGSVHPSTFEKKPTHTKEIEDFKGDELFKQVQMPNSLLHKNWGDTSTGVEDFESNPW</sequence>
<dbReference type="OMA" id="YAKDWNL"/>
<feature type="compositionally biased region" description="Basic and acidic residues" evidence="1">
    <location>
        <begin position="808"/>
        <end position="825"/>
    </location>
</feature>
<dbReference type="CDD" id="cd15473">
    <property type="entry name" value="Myo5p-like_CBD_DIL_ANK"/>
    <property type="match status" value="1"/>
</dbReference>
<feature type="compositionally biased region" description="Acidic residues" evidence="1">
    <location>
        <begin position="774"/>
        <end position="791"/>
    </location>
</feature>
<keyword evidence="4" id="KW-1185">Reference proteome</keyword>
<dbReference type="SMART" id="SM00248">
    <property type="entry name" value="ANK"/>
    <property type="match status" value="2"/>
</dbReference>
<dbReference type="OrthoDB" id="426293at2759"/>
<proteinExistence type="predicted"/>
<dbReference type="GO" id="GO:0051020">
    <property type="term" value="F:GTPase binding"/>
    <property type="evidence" value="ECO:0007669"/>
    <property type="project" value="TreeGrafter"/>
</dbReference>
<dbReference type="PaxDb" id="5476-C4YEF3"/>
<dbReference type="HOGENOM" id="CLU_019651_0_0_1"/>
<dbReference type="AlphaFoldDB" id="C4YEF3"/>
<dbReference type="InterPro" id="IPR052072">
    <property type="entry name" value="Vascular_dev_regulator"/>
</dbReference>